<dbReference type="EMBL" id="AHAM01000337">
    <property type="protein sequence ID" value="EHK52364.1"/>
    <property type="molecule type" value="Genomic_DNA"/>
</dbReference>
<name>H0I3U9_9HYPH</name>
<sequence>MRTPQLWPLTGSSKPKLFPEVGVFLPEPVGEELLQTGILFFKLHQILELIAFWTAALMSDLLFDLAELLGPLFLRVDFPRCPDDRRSDRFR</sequence>
<evidence type="ECO:0000313" key="1">
    <source>
        <dbReference type="EMBL" id="EHK52364.1"/>
    </source>
</evidence>
<proteinExistence type="predicted"/>
<evidence type="ECO:0000313" key="2">
    <source>
        <dbReference type="Proteomes" id="UP000003250"/>
    </source>
</evidence>
<keyword evidence="2" id="KW-1185">Reference proteome</keyword>
<accession>H0I3U9</accession>
<dbReference type="Proteomes" id="UP000003250">
    <property type="component" value="Unassembled WGS sequence"/>
</dbReference>
<dbReference type="PATRIC" id="fig|1107882.3.peg.6902"/>
<organism evidence="1 2">
    <name type="scientific">Mesorhizobium alhagi CCNWXJ12-2</name>
    <dbReference type="NCBI Taxonomy" id="1107882"/>
    <lineage>
        <taxon>Bacteria</taxon>
        <taxon>Pseudomonadati</taxon>
        <taxon>Pseudomonadota</taxon>
        <taxon>Alphaproteobacteria</taxon>
        <taxon>Hyphomicrobiales</taxon>
        <taxon>Phyllobacteriaceae</taxon>
        <taxon>Allomesorhizobium</taxon>
    </lineage>
</organism>
<reference evidence="1 2" key="1">
    <citation type="journal article" date="2012" name="J. Bacteriol.">
        <title>Draft Genome Sequence of Mesorhizobium alhagi CCNWXJ12-2T, a Novel Salt-Resistant Species Isolated from the Desert of Northwestern China.</title>
        <authorList>
            <person name="Zhou M."/>
            <person name="Chen W."/>
            <person name="Chen H."/>
            <person name="Wei G."/>
        </authorList>
    </citation>
    <scope>NUCLEOTIDE SEQUENCE [LARGE SCALE GENOMIC DNA]</scope>
    <source>
        <strain evidence="1 2">CCNWXJ12-2</strain>
    </source>
</reference>
<dbReference type="AlphaFoldDB" id="H0I3U9"/>
<gene>
    <name evidence="1" type="ORF">MAXJ12_35831</name>
</gene>
<protein>
    <submittedName>
        <fullName evidence="1">Uncharacterized protein</fullName>
    </submittedName>
</protein>